<reference evidence="1 2" key="1">
    <citation type="journal article" date="2018" name="Front. Microbiol.">
        <title>Genome-Wide Analysis of Corynespora cassiicola Leaf Fall Disease Putative Effectors.</title>
        <authorList>
            <person name="Lopez D."/>
            <person name="Ribeiro S."/>
            <person name="Label P."/>
            <person name="Fumanal B."/>
            <person name="Venisse J.S."/>
            <person name="Kohler A."/>
            <person name="de Oliveira R.R."/>
            <person name="Labutti K."/>
            <person name="Lipzen A."/>
            <person name="Lail K."/>
            <person name="Bauer D."/>
            <person name="Ohm R.A."/>
            <person name="Barry K.W."/>
            <person name="Spatafora J."/>
            <person name="Grigoriev I.V."/>
            <person name="Martin F.M."/>
            <person name="Pujade-Renaud V."/>
        </authorList>
    </citation>
    <scope>NUCLEOTIDE SEQUENCE [LARGE SCALE GENOMIC DNA]</scope>
    <source>
        <strain evidence="1 2">Philippines</strain>
    </source>
</reference>
<gene>
    <name evidence="1" type="ORF">BS50DRAFT_593053</name>
</gene>
<protein>
    <submittedName>
        <fullName evidence="1">Uncharacterized protein</fullName>
    </submittedName>
</protein>
<accession>A0A2T2N7A6</accession>
<proteinExistence type="predicted"/>
<dbReference type="EMBL" id="KZ678145">
    <property type="protein sequence ID" value="PSN61126.1"/>
    <property type="molecule type" value="Genomic_DNA"/>
</dbReference>
<evidence type="ECO:0000313" key="1">
    <source>
        <dbReference type="EMBL" id="PSN61126.1"/>
    </source>
</evidence>
<organism evidence="1 2">
    <name type="scientific">Corynespora cassiicola Philippines</name>
    <dbReference type="NCBI Taxonomy" id="1448308"/>
    <lineage>
        <taxon>Eukaryota</taxon>
        <taxon>Fungi</taxon>
        <taxon>Dikarya</taxon>
        <taxon>Ascomycota</taxon>
        <taxon>Pezizomycotina</taxon>
        <taxon>Dothideomycetes</taxon>
        <taxon>Pleosporomycetidae</taxon>
        <taxon>Pleosporales</taxon>
        <taxon>Corynesporascaceae</taxon>
        <taxon>Corynespora</taxon>
    </lineage>
</organism>
<keyword evidence="2" id="KW-1185">Reference proteome</keyword>
<dbReference type="AlphaFoldDB" id="A0A2T2N7A6"/>
<name>A0A2T2N7A6_CORCC</name>
<dbReference type="Proteomes" id="UP000240883">
    <property type="component" value="Unassembled WGS sequence"/>
</dbReference>
<evidence type="ECO:0000313" key="2">
    <source>
        <dbReference type="Proteomes" id="UP000240883"/>
    </source>
</evidence>
<dbReference type="OrthoDB" id="3784745at2759"/>
<sequence length="295" mass="33373">MTSLGFPVLPPPPTVPKAAWEWPPTPAQMHFHIMEKRSRKQFFSVTTLPQPYSSWSPLPNHTQMETRACHCNKSRIHKLKCGHTVAVPRDAEECAPNCLGMYAALDASDTQELESRIRRLHSHTSQGFNAWVDGIAARGDGLALAQCAMFKRVLERVRFQHQQPRPNVNAGDFSCDQCGAQATRPTVAAFPINQKPYFCIAVARDNRDKAVIEQLKRGVRPYLPHLEQPRHRHVIGYMRGGCAAGRGRGGRFRQPAFDRVIEGRITKARVEEKKAVLNRLLTDNVIAEWEQHMMI</sequence>